<evidence type="ECO:0000256" key="1">
    <source>
        <dbReference type="SAM" id="SignalP"/>
    </source>
</evidence>
<sequence>MMKKIKWLCLCMALLTGYHSFAQEKAPFRLREGKHNFTLQWVGWHNPGKVLISKRSDGLFNVKGEQRSSEGFVTIDGTLKVLSPQELLFEGTIQTMEKSLNKGEVCEKKGVYHFLAKGARKYWRLQEMDNCEGNNVVDYVDIFF</sequence>
<dbReference type="RefSeq" id="WP_127036934.1">
    <property type="nucleotide sequence ID" value="NZ_JAABOK010000008.1"/>
</dbReference>
<dbReference type="Proteomes" id="UP000281028">
    <property type="component" value="Unassembled WGS sequence"/>
</dbReference>
<name>A0A9Q5GS21_9BACT</name>
<organism evidence="2 3">
    <name type="scientific">Chitinophaga solisilvae</name>
    <dbReference type="NCBI Taxonomy" id="1233460"/>
    <lineage>
        <taxon>Bacteria</taxon>
        <taxon>Pseudomonadati</taxon>
        <taxon>Bacteroidota</taxon>
        <taxon>Chitinophagia</taxon>
        <taxon>Chitinophagales</taxon>
        <taxon>Chitinophagaceae</taxon>
        <taxon>Chitinophaga</taxon>
    </lineage>
</organism>
<protein>
    <submittedName>
        <fullName evidence="2">Uncharacterized protein</fullName>
    </submittedName>
</protein>
<evidence type="ECO:0000313" key="2">
    <source>
        <dbReference type="EMBL" id="NSL85954.1"/>
    </source>
</evidence>
<dbReference type="OrthoDB" id="5684986at2"/>
<reference evidence="2" key="1">
    <citation type="submission" date="2020-05" db="EMBL/GenBank/DDBJ databases">
        <title>Chitinophaga laudate sp. nov., isolated from a tropical peat swamp.</title>
        <authorList>
            <person name="Goh C.B.S."/>
            <person name="Lee M.S."/>
            <person name="Parimannan S."/>
            <person name="Pasbakhsh P."/>
            <person name="Yule C.M."/>
            <person name="Rajandas H."/>
            <person name="Loke S."/>
            <person name="Croft L."/>
            <person name="Tan J.B.L."/>
        </authorList>
    </citation>
    <scope>NUCLEOTIDE SEQUENCE</scope>
    <source>
        <strain evidence="2">Mgbs1</strain>
    </source>
</reference>
<accession>A0A9Q5GS21</accession>
<dbReference type="EMBL" id="RIAR02000001">
    <property type="protein sequence ID" value="NSL85954.1"/>
    <property type="molecule type" value="Genomic_DNA"/>
</dbReference>
<gene>
    <name evidence="2" type="ORF">ECE50_003865</name>
</gene>
<keyword evidence="1" id="KW-0732">Signal</keyword>
<evidence type="ECO:0000313" key="3">
    <source>
        <dbReference type="Proteomes" id="UP000281028"/>
    </source>
</evidence>
<feature type="signal peptide" evidence="1">
    <location>
        <begin position="1"/>
        <end position="22"/>
    </location>
</feature>
<proteinExistence type="predicted"/>
<keyword evidence="3" id="KW-1185">Reference proteome</keyword>
<feature type="chain" id="PRO_5040512808" evidence="1">
    <location>
        <begin position="23"/>
        <end position="144"/>
    </location>
</feature>
<comment type="caution">
    <text evidence="2">The sequence shown here is derived from an EMBL/GenBank/DDBJ whole genome shotgun (WGS) entry which is preliminary data.</text>
</comment>
<dbReference type="AlphaFoldDB" id="A0A9Q5GS21"/>